<dbReference type="GO" id="GO:0046961">
    <property type="term" value="F:proton-transporting ATPase activity, rotational mechanism"/>
    <property type="evidence" value="ECO:0007669"/>
    <property type="project" value="InterPro"/>
</dbReference>
<dbReference type="InterPro" id="IPR002843">
    <property type="entry name" value="ATPase_V0-cplx_csu/dsu"/>
</dbReference>
<dbReference type="SUPFAM" id="SSF103486">
    <property type="entry name" value="V-type ATP synthase subunit C"/>
    <property type="match status" value="1"/>
</dbReference>
<dbReference type="NCBIfam" id="NF002266">
    <property type="entry name" value="PRK01198.1-2"/>
    <property type="match status" value="1"/>
</dbReference>
<dbReference type="AlphaFoldDB" id="A0A174I7S5"/>
<evidence type="ECO:0000256" key="3">
    <source>
        <dbReference type="ARBA" id="ARBA00023065"/>
    </source>
</evidence>
<dbReference type="InterPro" id="IPR050873">
    <property type="entry name" value="V-ATPase_V0D/AC39_subunit"/>
</dbReference>
<accession>A0A174I7S5</accession>
<dbReference type="RefSeq" id="WP_042396190.1">
    <property type="nucleotide sequence ID" value="NZ_CYZV01000059.1"/>
</dbReference>
<dbReference type="Gene3D" id="1.10.132.50">
    <property type="entry name" value="ATP synthase (C/AC39) subunit, domain 3"/>
    <property type="match status" value="1"/>
</dbReference>
<evidence type="ECO:0000256" key="1">
    <source>
        <dbReference type="ARBA" id="ARBA00006709"/>
    </source>
</evidence>
<dbReference type="Pfam" id="PF01992">
    <property type="entry name" value="vATP-synt_AC39"/>
    <property type="match status" value="1"/>
</dbReference>
<dbReference type="OrthoDB" id="1653at2"/>
<reference evidence="4 5" key="1">
    <citation type="submission" date="2015-09" db="EMBL/GenBank/DDBJ databases">
        <authorList>
            <consortium name="Pathogen Informatics"/>
        </authorList>
    </citation>
    <scope>NUCLEOTIDE SEQUENCE [LARGE SCALE GENOMIC DNA]</scope>
    <source>
        <strain evidence="4 5">2789STDY5834855</strain>
    </source>
</reference>
<dbReference type="InterPro" id="IPR035067">
    <property type="entry name" value="V-type_ATPase_csu/dsu"/>
</dbReference>
<name>A0A174I7S5_9CLOT</name>
<protein>
    <submittedName>
        <fullName evidence="4">V-type ATP synthase subunit C</fullName>
    </submittedName>
</protein>
<comment type="similarity">
    <text evidence="1">Belongs to the V-ATPase V0D/AC39 subunit family.</text>
</comment>
<keyword evidence="2" id="KW-0813">Transport</keyword>
<dbReference type="Gene3D" id="1.20.1690.10">
    <property type="entry name" value="V-type ATP synthase subunit C domain"/>
    <property type="match status" value="2"/>
</dbReference>
<proteinExistence type="inferred from homology"/>
<dbReference type="InterPro" id="IPR036079">
    <property type="entry name" value="ATPase_csu/dsu_sf"/>
</dbReference>
<dbReference type="PANTHER" id="PTHR38682">
    <property type="entry name" value="V-TYPE ATP SYNTHASE SUBUNIT C"/>
    <property type="match status" value="1"/>
</dbReference>
<dbReference type="InterPro" id="IPR044911">
    <property type="entry name" value="V-type_ATPase_csu/dsu_dom_3"/>
</dbReference>
<evidence type="ECO:0000256" key="2">
    <source>
        <dbReference type="ARBA" id="ARBA00022448"/>
    </source>
</evidence>
<organism evidence="4 5">
    <name type="scientific">Clostridium disporicum</name>
    <dbReference type="NCBI Taxonomy" id="84024"/>
    <lineage>
        <taxon>Bacteria</taxon>
        <taxon>Bacillati</taxon>
        <taxon>Bacillota</taxon>
        <taxon>Clostridia</taxon>
        <taxon>Eubacteriales</taxon>
        <taxon>Clostridiaceae</taxon>
        <taxon>Clostridium</taxon>
    </lineage>
</organism>
<keyword evidence="3" id="KW-0406">Ion transport</keyword>
<dbReference type="GeneID" id="83011202"/>
<evidence type="ECO:0000313" key="5">
    <source>
        <dbReference type="Proteomes" id="UP000095558"/>
    </source>
</evidence>
<sequence>MDVMQFTQALSRIWVLETRLLDKSKVERMLEANSADEVLKILGETEYANIMGNVKRAADYEEVLSTELKRVYKLVYELCPVKEIVDLMSIKYKYHNIKVLLKGKFLDKDFSNMLIDLGNEDLNELKRKIDTDNFRDLKGNVEKAVLEVIADFEANKDPQNIDIIVDRYMFKELVEIKKSLNYKFTDKLVNAIIDATNVRTLLRIKKQGKGREFASEVLVSGGSISKDTLVAIINETPENIISKLSTSAYSDLIKEGVESYIATNSANLLEKLSDNYIMDLMKSGKLVTFGPERILSYIYAKETEIKIIRIIMVGKLNNIAEEVIRERLRDIYV</sequence>
<dbReference type="EMBL" id="CYZV01000059">
    <property type="protein sequence ID" value="CUO82136.1"/>
    <property type="molecule type" value="Genomic_DNA"/>
</dbReference>
<gene>
    <name evidence="4" type="primary">ntpC</name>
    <name evidence="4" type="ORF">ERS852470_03464</name>
</gene>
<dbReference type="Proteomes" id="UP000095558">
    <property type="component" value="Unassembled WGS sequence"/>
</dbReference>
<dbReference type="PANTHER" id="PTHR38682:SF1">
    <property type="entry name" value="V-TYPE ATP SYNTHASE SUBUNIT C"/>
    <property type="match status" value="1"/>
</dbReference>
<evidence type="ECO:0000313" key="4">
    <source>
        <dbReference type="EMBL" id="CUO82136.1"/>
    </source>
</evidence>